<comment type="caution">
    <text evidence="3">The sequence shown here is derived from an EMBL/GenBank/DDBJ whole genome shotgun (WGS) entry which is preliminary data.</text>
</comment>
<dbReference type="EMBL" id="JZCR01000006">
    <property type="protein sequence ID" value="KJW13459.1"/>
    <property type="molecule type" value="Genomic_DNA"/>
</dbReference>
<name>A0A0F3RV34_9LACO</name>
<protein>
    <recommendedName>
        <fullName evidence="5">VWA-like domain-containing protein</fullName>
    </recommendedName>
</protein>
<dbReference type="PANTHER" id="PTHR38730:SF1">
    <property type="entry name" value="SLL7028 PROTEIN"/>
    <property type="match status" value="1"/>
</dbReference>
<dbReference type="PANTHER" id="PTHR38730">
    <property type="entry name" value="SLL7028 PROTEIN"/>
    <property type="match status" value="1"/>
</dbReference>
<evidence type="ECO:0000259" key="1">
    <source>
        <dbReference type="Pfam" id="PF09967"/>
    </source>
</evidence>
<dbReference type="OrthoDB" id="9809307at2"/>
<organism evidence="3 4">
    <name type="scientific">Levilactobacillus spicheri</name>
    <dbReference type="NCBI Taxonomy" id="216463"/>
    <lineage>
        <taxon>Bacteria</taxon>
        <taxon>Bacillati</taxon>
        <taxon>Bacillota</taxon>
        <taxon>Bacilli</taxon>
        <taxon>Lactobacillales</taxon>
        <taxon>Lactobacillaceae</taxon>
        <taxon>Levilactobacillus</taxon>
    </lineage>
</organism>
<dbReference type="Pfam" id="PF09967">
    <property type="entry name" value="DUF2201"/>
    <property type="match status" value="1"/>
</dbReference>
<evidence type="ECO:0008006" key="5">
    <source>
        <dbReference type="Google" id="ProtNLM"/>
    </source>
</evidence>
<accession>A0A0F3RV34</accession>
<feature type="domain" description="Putative metallopeptidase" evidence="2">
    <location>
        <begin position="48"/>
        <end position="291"/>
    </location>
</feature>
<evidence type="ECO:0000259" key="2">
    <source>
        <dbReference type="Pfam" id="PF13203"/>
    </source>
</evidence>
<dbReference type="AlphaFoldDB" id="A0A0F3RV34"/>
<dbReference type="CDD" id="cd00198">
    <property type="entry name" value="vWFA"/>
    <property type="match status" value="1"/>
</dbReference>
<dbReference type="InterPro" id="IPR025154">
    <property type="entry name" value="Put_metallopeptidase_dom"/>
</dbReference>
<gene>
    <name evidence="3" type="ORF">VC81_03080</name>
</gene>
<evidence type="ECO:0000313" key="3">
    <source>
        <dbReference type="EMBL" id="KJW13459.1"/>
    </source>
</evidence>
<dbReference type="Pfam" id="PF13203">
    <property type="entry name" value="DUF2201_N"/>
    <property type="match status" value="1"/>
</dbReference>
<dbReference type="Proteomes" id="UP000033491">
    <property type="component" value="Unassembled WGS sequence"/>
</dbReference>
<dbReference type="STRING" id="216463.VC81_03080"/>
<dbReference type="InterPro" id="IPR018698">
    <property type="entry name" value="VWA-like_dom"/>
</dbReference>
<reference evidence="3 4" key="1">
    <citation type="submission" date="2015-03" db="EMBL/GenBank/DDBJ databases">
        <authorList>
            <person name="Zheng J."/>
            <person name="Ganezle M."/>
        </authorList>
    </citation>
    <scope>NUCLEOTIDE SEQUENCE [LARGE SCALE GENOMIC DNA]</scope>
    <source>
        <strain evidence="3 4">LP38</strain>
    </source>
</reference>
<dbReference type="SUPFAM" id="SSF53300">
    <property type="entry name" value="vWA-like"/>
    <property type="match status" value="1"/>
</dbReference>
<proteinExistence type="predicted"/>
<sequence length="451" mass="49761">MLSLSTRLSRLATLPADQQAPATRELLQASVMYLLQHDPFYGRVLSQLATTLQARPTPLGLRARPTDWQLVVSPGALAQTAWTGAQWLAMLRHVVLHLVWDHPDRYATALRSPQQAPLVRWATDAAVNDYLDDLPAGAVTSRTLHTLLDQPVAAKQDSAVYWQLLRQWQAQQADGAGTTPHAVPNQRVGAQVVDQLATATPLPGQRDGHRGWTTGQRQDQAARDQWRQQVLTTTAETLSAKQRGTLPGKVQAALTPTPPTHPLNWQGLLRRQLGQVPAGRQPAYGRFNRRQPQRMELPGQTVQTWQTIRVFVDESGSMGNQEIAYLLGQLTRLLAIYPASIRVYPFDTVVHERQSFTLTGRLPDLQRVGGGGTRFQAVFDALPRLMAGQPGQLAILLTDGYGEERVTCPLALDVIWLLTSPVAQFSVQPAPGRVISLVEDPQLQVIRGNLT</sequence>
<dbReference type="RefSeq" id="WP_045806684.1">
    <property type="nucleotide sequence ID" value="NZ_JZCR01000006.1"/>
</dbReference>
<evidence type="ECO:0000313" key="4">
    <source>
        <dbReference type="Proteomes" id="UP000033491"/>
    </source>
</evidence>
<dbReference type="InterPro" id="IPR036465">
    <property type="entry name" value="vWFA_dom_sf"/>
</dbReference>
<feature type="domain" description="VWA-like" evidence="1">
    <location>
        <begin position="310"/>
        <end position="437"/>
    </location>
</feature>
<dbReference type="PATRIC" id="fig|216463.3.peg.2439"/>